<evidence type="ECO:0000313" key="6">
    <source>
        <dbReference type="Proteomes" id="UP001447008"/>
    </source>
</evidence>
<dbReference type="Gene3D" id="3.30.420.40">
    <property type="match status" value="2"/>
</dbReference>
<keyword evidence="6" id="KW-1185">Reference proteome</keyword>
<proteinExistence type="inferred from homology"/>
<comment type="caution">
    <text evidence="5">The sequence shown here is derived from an EMBL/GenBank/DDBJ whole genome shotgun (WGS) entry which is preliminary data.</text>
</comment>
<evidence type="ECO:0000259" key="4">
    <source>
        <dbReference type="Pfam" id="PF00814"/>
    </source>
</evidence>
<dbReference type="GO" id="GO:0061711">
    <property type="term" value="F:tRNA N(6)-L-threonylcarbamoyladenine synthase activity"/>
    <property type="evidence" value="ECO:0007669"/>
    <property type="project" value="UniProtKB-EC"/>
</dbReference>
<gene>
    <name evidence="5" type="primary">tsaB</name>
    <name evidence="5" type="ORF">WCN91_10260</name>
</gene>
<dbReference type="PANTHER" id="PTHR11735">
    <property type="entry name" value="TRNA N6-ADENOSINE THREONYLCARBAMOYLTRANSFERASE"/>
    <property type="match status" value="1"/>
</dbReference>
<protein>
    <recommendedName>
        <fullName evidence="2">tRNA threonylcarbamoyladenosine biosynthesis protein TsaB</fullName>
    </recommendedName>
    <alternativeName>
        <fullName evidence="3">t(6)A37 threonylcarbamoyladenosine biosynthesis protein TsaB</fullName>
    </alternativeName>
</protein>
<dbReference type="InterPro" id="IPR043129">
    <property type="entry name" value="ATPase_NBD"/>
</dbReference>
<organism evidence="5 6">
    <name type="scientific">Pseudoalteromonas qingdaonensis</name>
    <dbReference type="NCBI Taxonomy" id="3131913"/>
    <lineage>
        <taxon>Bacteria</taxon>
        <taxon>Pseudomonadati</taxon>
        <taxon>Pseudomonadota</taxon>
        <taxon>Gammaproteobacteria</taxon>
        <taxon>Alteromonadales</taxon>
        <taxon>Pseudoalteromonadaceae</taxon>
        <taxon>Pseudoalteromonas</taxon>
    </lineage>
</organism>
<evidence type="ECO:0000256" key="1">
    <source>
        <dbReference type="ARBA" id="ARBA00010493"/>
    </source>
</evidence>
<dbReference type="Proteomes" id="UP001447008">
    <property type="component" value="Unassembled WGS sequence"/>
</dbReference>
<evidence type="ECO:0000256" key="3">
    <source>
        <dbReference type="ARBA" id="ARBA00032446"/>
    </source>
</evidence>
<feature type="domain" description="Gcp-like" evidence="4">
    <location>
        <begin position="31"/>
        <end position="151"/>
    </location>
</feature>
<dbReference type="InterPro" id="IPR000905">
    <property type="entry name" value="Gcp-like_dom"/>
</dbReference>
<dbReference type="CDD" id="cd24032">
    <property type="entry name" value="ASKHA_NBD_TsaB"/>
    <property type="match status" value="1"/>
</dbReference>
<dbReference type="PANTHER" id="PTHR11735:SF11">
    <property type="entry name" value="TRNA THREONYLCARBAMOYLADENOSINE BIOSYNTHESIS PROTEIN TSAB"/>
    <property type="match status" value="1"/>
</dbReference>
<evidence type="ECO:0000256" key="2">
    <source>
        <dbReference type="ARBA" id="ARBA00019012"/>
    </source>
</evidence>
<dbReference type="NCBIfam" id="TIGR03725">
    <property type="entry name" value="T6A_YeaZ"/>
    <property type="match status" value="1"/>
</dbReference>
<reference evidence="5 6" key="1">
    <citation type="submission" date="2024-03" db="EMBL/GenBank/DDBJ databases">
        <title>Pseudoalteromonas qingdaonensis sp. nov., isolated from the intestines of marine benthic organisms.</title>
        <authorList>
            <person name="Lin X."/>
            <person name="Fang S."/>
            <person name="Hu X."/>
        </authorList>
    </citation>
    <scope>NUCLEOTIDE SEQUENCE [LARGE SCALE GENOMIC DNA]</scope>
    <source>
        <strain evidence="5 6">YIC-827</strain>
    </source>
</reference>
<evidence type="ECO:0000313" key="5">
    <source>
        <dbReference type="EMBL" id="MEM0515788.1"/>
    </source>
</evidence>
<dbReference type="RefSeq" id="WP_342678730.1">
    <property type="nucleotide sequence ID" value="NZ_JBCGCU010000010.1"/>
</dbReference>
<accession>A0ABU9MXS8</accession>
<keyword evidence="5" id="KW-0012">Acyltransferase</keyword>
<keyword evidence="5" id="KW-0808">Transferase</keyword>
<dbReference type="EMBL" id="JBCGCU010000010">
    <property type="protein sequence ID" value="MEM0515788.1"/>
    <property type="molecule type" value="Genomic_DNA"/>
</dbReference>
<dbReference type="SUPFAM" id="SSF53067">
    <property type="entry name" value="Actin-like ATPase domain"/>
    <property type="match status" value="2"/>
</dbReference>
<sequence length="228" mass="24243">MSQTILALDASTEALSLALLHQDKLYHFFEVCPQQHSQRILDEIDALLKQANCDIGDVDVIGYCQGPGSFTGVRISVSVAQGLAFATKTPVIGVSSLAMMAQQAMSERGASTVLAAIDARMGEVYLGAYEEKDGLAQLVGEQQVLEPAAVTSPFSAAVAVGTGWQTYTDLAASLSQVDVDKEITLPDSRYMLPLLASEFAKGNVGDAASAQPVYVRDTVTWKKLPGKE</sequence>
<comment type="similarity">
    <text evidence="1">Belongs to the KAE1 / TsaD family. TsaB subfamily.</text>
</comment>
<dbReference type="Pfam" id="PF00814">
    <property type="entry name" value="TsaD"/>
    <property type="match status" value="1"/>
</dbReference>
<name>A0ABU9MXS8_9GAMM</name>
<dbReference type="InterPro" id="IPR022496">
    <property type="entry name" value="T6A_TsaB"/>
</dbReference>